<organism evidence="8 9">
    <name type="scientific">Xylaria grammica</name>
    <dbReference type="NCBI Taxonomy" id="363999"/>
    <lineage>
        <taxon>Eukaryota</taxon>
        <taxon>Fungi</taxon>
        <taxon>Dikarya</taxon>
        <taxon>Ascomycota</taxon>
        <taxon>Pezizomycotina</taxon>
        <taxon>Sordariomycetes</taxon>
        <taxon>Xylariomycetidae</taxon>
        <taxon>Xylariales</taxon>
        <taxon>Xylariaceae</taxon>
        <taxon>Xylaria</taxon>
    </lineage>
</organism>
<evidence type="ECO:0000256" key="6">
    <source>
        <dbReference type="ARBA" id="ARBA00023136"/>
    </source>
</evidence>
<feature type="transmembrane region" description="Helical" evidence="7">
    <location>
        <begin position="83"/>
        <end position="102"/>
    </location>
</feature>
<dbReference type="Gene3D" id="1.20.1280.290">
    <property type="match status" value="2"/>
</dbReference>
<protein>
    <recommendedName>
        <fullName evidence="10">Cystinosin</fullName>
    </recommendedName>
</protein>
<proteinExistence type="predicted"/>
<feature type="transmembrane region" description="Helical" evidence="7">
    <location>
        <begin position="45"/>
        <end position="63"/>
    </location>
</feature>
<dbReference type="GO" id="GO:0012505">
    <property type="term" value="C:endomembrane system"/>
    <property type="evidence" value="ECO:0007669"/>
    <property type="project" value="UniProtKB-SubCell"/>
</dbReference>
<accession>A0A439CVW8</accession>
<dbReference type="AlphaFoldDB" id="A0A439CVW8"/>
<feature type="transmembrane region" description="Helical" evidence="7">
    <location>
        <begin position="123"/>
        <end position="143"/>
    </location>
</feature>
<gene>
    <name evidence="8" type="ORF">EKO27_g8778</name>
</gene>
<keyword evidence="9" id="KW-1185">Reference proteome</keyword>
<dbReference type="STRING" id="363999.A0A439CVW8"/>
<dbReference type="InterPro" id="IPR005282">
    <property type="entry name" value="LC_transporter"/>
</dbReference>
<evidence type="ECO:0000313" key="9">
    <source>
        <dbReference type="Proteomes" id="UP000286045"/>
    </source>
</evidence>
<dbReference type="GO" id="GO:0015184">
    <property type="term" value="F:L-cystine transmembrane transporter activity"/>
    <property type="evidence" value="ECO:0007669"/>
    <property type="project" value="TreeGrafter"/>
</dbReference>
<feature type="transmembrane region" description="Helical" evidence="7">
    <location>
        <begin position="6"/>
        <end position="24"/>
    </location>
</feature>
<evidence type="ECO:0000256" key="5">
    <source>
        <dbReference type="ARBA" id="ARBA00022989"/>
    </source>
</evidence>
<evidence type="ECO:0008006" key="10">
    <source>
        <dbReference type="Google" id="ProtNLM"/>
    </source>
</evidence>
<dbReference type="GO" id="GO:0005774">
    <property type="term" value="C:vacuolar membrane"/>
    <property type="evidence" value="ECO:0007669"/>
    <property type="project" value="TreeGrafter"/>
</dbReference>
<feature type="transmembrane region" description="Helical" evidence="7">
    <location>
        <begin position="155"/>
        <end position="177"/>
    </location>
</feature>
<dbReference type="InterPro" id="IPR006603">
    <property type="entry name" value="PQ-loop_rpt"/>
</dbReference>
<dbReference type="GO" id="GO:0000324">
    <property type="term" value="C:fungal-type vacuole"/>
    <property type="evidence" value="ECO:0007669"/>
    <property type="project" value="TreeGrafter"/>
</dbReference>
<reference evidence="8 9" key="1">
    <citation type="submission" date="2018-12" db="EMBL/GenBank/DDBJ databases">
        <title>Draft genome sequence of Xylaria grammica IHI A82.</title>
        <authorList>
            <person name="Buettner E."/>
            <person name="Kellner H."/>
        </authorList>
    </citation>
    <scope>NUCLEOTIDE SEQUENCE [LARGE SCALE GENOMIC DNA]</scope>
    <source>
        <strain evidence="8 9">IHI A82</strain>
    </source>
</reference>
<keyword evidence="5 7" id="KW-1133">Transmembrane helix</keyword>
<name>A0A439CVW8_9PEZI</name>
<dbReference type="Proteomes" id="UP000286045">
    <property type="component" value="Unassembled WGS sequence"/>
</dbReference>
<keyword evidence="2" id="KW-0813">Transport</keyword>
<keyword evidence="4" id="KW-0677">Repeat</keyword>
<keyword evidence="3 7" id="KW-0812">Transmembrane</keyword>
<evidence type="ECO:0000256" key="7">
    <source>
        <dbReference type="SAM" id="Phobius"/>
    </source>
</evidence>
<dbReference type="PANTHER" id="PTHR13131">
    <property type="entry name" value="CYSTINOSIN"/>
    <property type="match status" value="1"/>
</dbReference>
<evidence type="ECO:0000256" key="3">
    <source>
        <dbReference type="ARBA" id="ARBA00022692"/>
    </source>
</evidence>
<evidence type="ECO:0000256" key="1">
    <source>
        <dbReference type="ARBA" id="ARBA00004127"/>
    </source>
</evidence>
<keyword evidence="6 7" id="KW-0472">Membrane</keyword>
<evidence type="ECO:0000256" key="4">
    <source>
        <dbReference type="ARBA" id="ARBA00022737"/>
    </source>
</evidence>
<dbReference type="EMBL" id="RYZI01000346">
    <property type="protein sequence ID" value="RWA06325.1"/>
    <property type="molecule type" value="Genomic_DNA"/>
</dbReference>
<evidence type="ECO:0000313" key="8">
    <source>
        <dbReference type="EMBL" id="RWA06325.1"/>
    </source>
</evidence>
<dbReference type="Pfam" id="PF04193">
    <property type="entry name" value="PQ-loop"/>
    <property type="match status" value="2"/>
</dbReference>
<comment type="caution">
    <text evidence="8">The sequence shown here is derived from an EMBL/GenBank/DDBJ whole genome shotgun (WGS) entry which is preliminary data.</text>
</comment>
<evidence type="ECO:0000256" key="2">
    <source>
        <dbReference type="ARBA" id="ARBA00022448"/>
    </source>
</evidence>
<dbReference type="PANTHER" id="PTHR13131:SF5">
    <property type="entry name" value="CYSTINOSIN"/>
    <property type="match status" value="1"/>
</dbReference>
<sequence>MVFLEFLSALFGWIYTICWSLSFYPQAILNFKRKSTGGTTVDFPFLNVLGFASYFIYTCAFYWSPVIRHQYALRNDNHTPTVAFNDVTFAVHALILTAILNTQYFLPSIWGFEKSAVRRPSRLITGVFTGCITGVVLIILVVAAQPPSADPKTSWAWLDVIYVISYVKLLVTVVKYVPQLVHNTRNRSTKGWDISQILLDFAGGLLSIAQLGIDSYLQHDWSGVTGNPVKFFLGNT</sequence>
<comment type="subcellular location">
    <subcellularLocation>
        <location evidence="1">Endomembrane system</location>
        <topology evidence="1">Multi-pass membrane protein</topology>
    </subcellularLocation>
</comment>
<dbReference type="SMART" id="SM00679">
    <property type="entry name" value="CTNS"/>
    <property type="match status" value="2"/>
</dbReference>